<accession>A0A9B0F6U8</accession>
<proteinExistence type="predicted"/>
<evidence type="ECO:0000313" key="1">
    <source>
        <dbReference type="Proteomes" id="UP000835206"/>
    </source>
</evidence>
<gene>
    <name evidence="2" type="primary">LOC100651826</name>
</gene>
<evidence type="ECO:0000313" key="2">
    <source>
        <dbReference type="RefSeq" id="XP_003403264.1"/>
    </source>
</evidence>
<dbReference type="GeneID" id="100651826"/>
<organism evidence="1 2">
    <name type="scientific">Bombus terrestris</name>
    <name type="common">Buff-tailed bumblebee</name>
    <name type="synonym">Apis terrestris</name>
    <dbReference type="NCBI Taxonomy" id="30195"/>
    <lineage>
        <taxon>Eukaryota</taxon>
        <taxon>Metazoa</taxon>
        <taxon>Ecdysozoa</taxon>
        <taxon>Arthropoda</taxon>
        <taxon>Hexapoda</taxon>
        <taxon>Insecta</taxon>
        <taxon>Pterygota</taxon>
        <taxon>Neoptera</taxon>
        <taxon>Endopterygota</taxon>
        <taxon>Hymenoptera</taxon>
        <taxon>Apocrita</taxon>
        <taxon>Aculeata</taxon>
        <taxon>Apoidea</taxon>
        <taxon>Anthophila</taxon>
        <taxon>Apidae</taxon>
        <taxon>Bombus</taxon>
        <taxon>Bombus</taxon>
    </lineage>
</organism>
<dbReference type="Gene3D" id="6.10.250.1400">
    <property type="match status" value="1"/>
</dbReference>
<dbReference type="AlphaFoldDB" id="A0A9B0F6U8"/>
<keyword evidence="1" id="KW-1185">Reference proteome</keyword>
<name>A0A9B0F6U8_BOMTE</name>
<dbReference type="OrthoDB" id="7687098at2759"/>
<dbReference type="KEGG" id="bter:100651826"/>
<reference evidence="2" key="1">
    <citation type="submission" date="2025-08" db="UniProtKB">
        <authorList>
            <consortium name="RefSeq"/>
        </authorList>
    </citation>
    <scope>IDENTIFICATION</scope>
</reference>
<sequence>MRPSNFGKLRVQARQIDDGIEKLNTTWKLPHVLIGRFAECTAESDFYTEAMWNVIKNTQNGIEQTLSEMKEGSIHMEEFLQETKAQYESLKEQCDNLETVFEEYGYHYDENNVLEESNANSTRSPDQNSVEETENLKVEFTPNLSWKCKVKENGLSSACKDNYKSYMLMTALTNSSTSVSDHSHKDYYDNDKE</sequence>
<dbReference type="Proteomes" id="UP000835206">
    <property type="component" value="Chromosome 10"/>
</dbReference>
<dbReference type="RefSeq" id="XP_003403264.1">
    <property type="nucleotide sequence ID" value="XM_003403216.4"/>
</dbReference>
<protein>
    <submittedName>
        <fullName evidence="2">Uncharacterized protein LOC100651826</fullName>
    </submittedName>
</protein>